<keyword evidence="3" id="KW-1185">Reference proteome</keyword>
<dbReference type="PANTHER" id="PTHR36384:SF1">
    <property type="entry name" value="SAWADEE PROTEIN"/>
    <property type="match status" value="1"/>
</dbReference>
<evidence type="ECO:0000313" key="3">
    <source>
        <dbReference type="Proteomes" id="UP000289340"/>
    </source>
</evidence>
<dbReference type="InterPro" id="IPR032001">
    <property type="entry name" value="SAWADEE_dom"/>
</dbReference>
<evidence type="ECO:0000259" key="1">
    <source>
        <dbReference type="Pfam" id="PF16719"/>
    </source>
</evidence>
<dbReference type="PANTHER" id="PTHR36384">
    <property type="entry name" value="SAWADEE PROTEIN"/>
    <property type="match status" value="1"/>
</dbReference>
<evidence type="ECO:0000313" key="2">
    <source>
        <dbReference type="EMBL" id="RZB70478.1"/>
    </source>
</evidence>
<dbReference type="AlphaFoldDB" id="A0A445HA46"/>
<reference evidence="2 3" key="1">
    <citation type="submission" date="2018-09" db="EMBL/GenBank/DDBJ databases">
        <title>A high-quality reference genome of wild soybean provides a powerful tool to mine soybean genomes.</title>
        <authorList>
            <person name="Xie M."/>
            <person name="Chung C.Y.L."/>
            <person name="Li M.-W."/>
            <person name="Wong F.-L."/>
            <person name="Chan T.-F."/>
            <person name="Lam H.-M."/>
        </authorList>
    </citation>
    <scope>NUCLEOTIDE SEQUENCE [LARGE SCALE GENOMIC DNA]</scope>
    <source>
        <strain evidence="3">cv. W05</strain>
        <tissue evidence="2">Hypocotyl of etiolated seedlings</tissue>
    </source>
</reference>
<accession>A0A445HA46</accession>
<proteinExistence type="predicted"/>
<comment type="caution">
    <text evidence="2">The sequence shown here is derived from an EMBL/GenBank/DDBJ whole genome shotgun (WGS) entry which is preliminary data.</text>
</comment>
<dbReference type="Proteomes" id="UP000289340">
    <property type="component" value="Chromosome 13"/>
</dbReference>
<dbReference type="Pfam" id="PF16719">
    <property type="entry name" value="SAWADEE"/>
    <property type="match status" value="1"/>
</dbReference>
<organism evidence="2 3">
    <name type="scientific">Glycine soja</name>
    <name type="common">Wild soybean</name>
    <dbReference type="NCBI Taxonomy" id="3848"/>
    <lineage>
        <taxon>Eukaryota</taxon>
        <taxon>Viridiplantae</taxon>
        <taxon>Streptophyta</taxon>
        <taxon>Embryophyta</taxon>
        <taxon>Tracheophyta</taxon>
        <taxon>Spermatophyta</taxon>
        <taxon>Magnoliopsida</taxon>
        <taxon>eudicotyledons</taxon>
        <taxon>Gunneridae</taxon>
        <taxon>Pentapetalae</taxon>
        <taxon>rosids</taxon>
        <taxon>fabids</taxon>
        <taxon>Fabales</taxon>
        <taxon>Fabaceae</taxon>
        <taxon>Papilionoideae</taxon>
        <taxon>50 kb inversion clade</taxon>
        <taxon>NPAAA clade</taxon>
        <taxon>indigoferoid/millettioid clade</taxon>
        <taxon>Phaseoleae</taxon>
        <taxon>Glycine</taxon>
        <taxon>Glycine subgen. Soja</taxon>
    </lineage>
</organism>
<protein>
    <recommendedName>
        <fullName evidence="1">SAWADEE domain-containing protein</fullName>
    </recommendedName>
</protein>
<sequence>MLATVKEGRTTTSVVAAEEYTTEFRAYNDDAWYTVRVLLVGERLIVKYQNFSDENDEAFEPSRFGDCEDLEDFKERFRPLSRQLQDAECRRFGPGARVCACHSFAPDDVRFYDAVIDGVQENEHSWEIGEEECLCTFLLYWLHGPNARNLTAEPIDNICEVQSAWELDPAVTSFLDMAGKKIHLFSSRYVLASSGVSGLEMGPYCNGSSNTTHRMSYFERMEKEAQRAMQSVDNVCSPGGLFLFNSRVSKKGFEMMPYCPKSSNTTHRMTYSGQMIKERERVRRSVVDACSHEVGCHDRRMEDKELEGTKDVCMILITNIDKELCPLTITEFLRRHTSVSARVVIFPSFSMEVYTKGAIMVNSTREFQELCDFLNNPNRIITSSTGRPWVILEKVVGFKNIKASIGALVHTSEKIKRGTSNNLKVVHSGTKEFKIASNKRDLFFEFSEHQERLRKKLALEEGKIFAANEQLS</sequence>
<dbReference type="Gramene" id="XM_028340099.1">
    <property type="protein sequence ID" value="XP_028195900.1"/>
    <property type="gene ID" value="LOC114380956"/>
</dbReference>
<name>A0A445HA46_GLYSO</name>
<dbReference type="EMBL" id="QZWG01000013">
    <property type="protein sequence ID" value="RZB70478.1"/>
    <property type="molecule type" value="Genomic_DNA"/>
</dbReference>
<dbReference type="GO" id="GO:0003682">
    <property type="term" value="F:chromatin binding"/>
    <property type="evidence" value="ECO:0007669"/>
    <property type="project" value="InterPro"/>
</dbReference>
<feature type="domain" description="SAWADEE" evidence="1">
    <location>
        <begin position="19"/>
        <end position="159"/>
    </location>
</feature>
<gene>
    <name evidence="2" type="ORF">D0Y65_035452</name>
</gene>